<keyword evidence="1" id="KW-0472">Membrane</keyword>
<evidence type="ECO:0000256" key="1">
    <source>
        <dbReference type="SAM" id="Phobius"/>
    </source>
</evidence>
<dbReference type="EMBL" id="CP000807">
    <property type="protein sequence ID" value="ACB54549.1"/>
    <property type="molecule type" value="Genomic_DNA"/>
</dbReference>
<keyword evidence="1" id="KW-0812">Transmembrane</keyword>
<dbReference type="InterPro" id="IPR033456">
    <property type="entry name" value="DUF5132"/>
</dbReference>
<name>B1X338_CROS5</name>
<evidence type="ECO:0000313" key="2">
    <source>
        <dbReference type="EMBL" id="ACB54549.1"/>
    </source>
</evidence>
<dbReference type="KEGG" id="cyt:cce_5203"/>
<dbReference type="eggNOG" id="ENOG50330WX">
    <property type="taxonomic scope" value="Bacteria"/>
</dbReference>
<reference evidence="2 3" key="1">
    <citation type="journal article" date="2008" name="Proc. Natl. Acad. Sci. U.S.A.">
        <title>The genome of Cyanothece 51142, a unicellular diazotrophic cyanobacterium important in the marine nitrogen cycle.</title>
        <authorList>
            <person name="Welsh E.A."/>
            <person name="Liberton M."/>
            <person name="Stoeckel J."/>
            <person name="Loh T."/>
            <person name="Elvitigala T."/>
            <person name="Wang C."/>
            <person name="Wollam A."/>
            <person name="Fulton R.S."/>
            <person name="Clifton S.W."/>
            <person name="Jacobs J.M."/>
            <person name="Aurora R."/>
            <person name="Ghosh B.K."/>
            <person name="Sherman L.A."/>
            <person name="Smith R.D."/>
            <person name="Wilson R.K."/>
            <person name="Pakrasi H.B."/>
        </authorList>
    </citation>
    <scope>NUCLEOTIDE SEQUENCE [LARGE SCALE GENOMIC DNA]</scope>
    <source>
        <strain evidence="3">ATCC 51142 / BH68</strain>
    </source>
</reference>
<sequence>MIIMTLKDFVPHIDFKDVAEDLGIPGITAIVLFPVLIPVAGKAAKPIAKATIKGGVILYEKGKGVIANVGETFEDIVAESLAELAEERSQTSAIAEGDG</sequence>
<dbReference type="Pfam" id="PF17195">
    <property type="entry name" value="DUF5132"/>
    <property type="match status" value="1"/>
</dbReference>
<keyword evidence="1" id="KW-1133">Transmembrane helix</keyword>
<dbReference type="Proteomes" id="UP000001203">
    <property type="component" value="Chromosome linear"/>
</dbReference>
<dbReference type="HOGENOM" id="CLU_171738_1_0_3"/>
<dbReference type="STRING" id="43989.cce_5203"/>
<organism evidence="2 3">
    <name type="scientific">Crocosphaera subtropica (strain ATCC 51142 / BH68)</name>
    <name type="common">Cyanothece sp. (strain ATCC 51142)</name>
    <dbReference type="NCBI Taxonomy" id="43989"/>
    <lineage>
        <taxon>Bacteria</taxon>
        <taxon>Bacillati</taxon>
        <taxon>Cyanobacteriota</taxon>
        <taxon>Cyanophyceae</taxon>
        <taxon>Oscillatoriophycideae</taxon>
        <taxon>Chroococcales</taxon>
        <taxon>Aphanothecaceae</taxon>
        <taxon>Crocosphaera</taxon>
        <taxon>Crocosphaera subtropica</taxon>
    </lineage>
</organism>
<proteinExistence type="predicted"/>
<evidence type="ECO:0008006" key="4">
    <source>
        <dbReference type="Google" id="ProtNLM"/>
    </source>
</evidence>
<evidence type="ECO:0000313" key="3">
    <source>
        <dbReference type="Proteomes" id="UP000001203"/>
    </source>
</evidence>
<gene>
    <name evidence="2" type="ordered locus">cce_5203</name>
</gene>
<keyword evidence="3" id="KW-1185">Reference proteome</keyword>
<protein>
    <recommendedName>
        <fullName evidence="4">DUF5132 domain-containing protein</fullName>
    </recommendedName>
</protein>
<accession>B1X338</accession>
<feature type="transmembrane region" description="Helical" evidence="1">
    <location>
        <begin position="22"/>
        <end position="41"/>
    </location>
</feature>
<dbReference type="AlphaFoldDB" id="B1X338"/>